<reference evidence="2" key="1">
    <citation type="submission" date="2016-07" db="EMBL/GenBank/DDBJ databases">
        <authorList>
            <person name="Florea S."/>
            <person name="Webb J.S."/>
            <person name="Jaromczyk J."/>
            <person name="Schardl C.L."/>
        </authorList>
    </citation>
    <scope>NUCLEOTIDE SEQUENCE [LARGE SCALE GENOMIC DNA]</scope>
    <source>
        <strain evidence="2">CC-VM-7</strain>
    </source>
</reference>
<proteinExistence type="predicted"/>
<evidence type="ECO:0000313" key="1">
    <source>
        <dbReference type="EMBL" id="OCA73868.1"/>
    </source>
</evidence>
<dbReference type="EMBL" id="MAYG01000001">
    <property type="protein sequence ID" value="OCA73868.1"/>
    <property type="molecule type" value="Genomic_DNA"/>
</dbReference>
<dbReference type="STRING" id="651561.BBI00_05715"/>
<dbReference type="AlphaFoldDB" id="A0A1B8ZQK2"/>
<accession>A0A1B8ZQK2</accession>
<comment type="caution">
    <text evidence="1">The sequence shown here is derived from an EMBL/GenBank/DDBJ whole genome shotgun (WGS) entry which is preliminary data.</text>
</comment>
<dbReference type="Proteomes" id="UP000093432">
    <property type="component" value="Unassembled WGS sequence"/>
</dbReference>
<protein>
    <submittedName>
        <fullName evidence="1">Uncharacterized protein</fullName>
    </submittedName>
</protein>
<name>A0A1B8ZQK2_9FLAO</name>
<sequence>MKPISKDLTEDIREKRWSRSFRIGNKEFLLGALKEGAVFFEYKAVKGEKIYINRHLIRRLFIDNRLRLVHQSQHKVLKKL</sequence>
<evidence type="ECO:0000313" key="2">
    <source>
        <dbReference type="Proteomes" id="UP000093432"/>
    </source>
</evidence>
<dbReference type="RefSeq" id="WP_065397862.1">
    <property type="nucleotide sequence ID" value="NZ_JBOBHV010000001.1"/>
</dbReference>
<dbReference type="OrthoDB" id="9936424at2"/>
<gene>
    <name evidence="1" type="ORF">BBI00_05715</name>
</gene>
<organism evidence="1 2">
    <name type="scientific">Chryseobacterium arthrosphaerae</name>
    <dbReference type="NCBI Taxonomy" id="651561"/>
    <lineage>
        <taxon>Bacteria</taxon>
        <taxon>Pseudomonadati</taxon>
        <taxon>Bacteroidota</taxon>
        <taxon>Flavobacteriia</taxon>
        <taxon>Flavobacteriales</taxon>
        <taxon>Weeksellaceae</taxon>
        <taxon>Chryseobacterium group</taxon>
        <taxon>Chryseobacterium</taxon>
    </lineage>
</organism>